<protein>
    <submittedName>
        <fullName evidence="1">Uncharacterized protein</fullName>
    </submittedName>
</protein>
<keyword evidence="2" id="KW-1185">Reference proteome</keyword>
<evidence type="ECO:0000313" key="2">
    <source>
        <dbReference type="Proteomes" id="UP000037035"/>
    </source>
</evidence>
<dbReference type="Proteomes" id="UP000037035">
    <property type="component" value="Unassembled WGS sequence"/>
</dbReference>
<comment type="caution">
    <text evidence="1">The sequence shown here is derived from an EMBL/GenBank/DDBJ whole genome shotgun (WGS) entry which is preliminary data.</text>
</comment>
<evidence type="ECO:0000313" key="1">
    <source>
        <dbReference type="EMBL" id="KNZ57284.1"/>
    </source>
</evidence>
<reference evidence="1 2" key="1">
    <citation type="submission" date="2015-08" db="EMBL/GenBank/DDBJ databases">
        <title>Next Generation Sequencing and Analysis of the Genome of Puccinia sorghi L Schw, the Causal Agent of Maize Common Rust.</title>
        <authorList>
            <person name="Rochi L."/>
            <person name="Burguener G."/>
            <person name="Darino M."/>
            <person name="Turjanski A."/>
            <person name="Kreff E."/>
            <person name="Dieguez M.J."/>
            <person name="Sacco F."/>
        </authorList>
    </citation>
    <scope>NUCLEOTIDE SEQUENCE [LARGE SCALE GENOMIC DNA]</scope>
    <source>
        <strain evidence="1 2">RO10H11247</strain>
    </source>
</reference>
<sequence>MLQGDFLRVGCYSHFKNFIINLYWVQKPHLNIVDLITNPLSRDTFVTCNAHIKMIRTMLSTFFSCQIFRTWLFSIFITQQSVELRTRDAGIQVTGSGHYRMCCMCKLTCTERLRIGDILALAELPTVGTRKASLRIALRRVENARRQSWLHFDLLSFPKVTKIACHPDNGQWQLGVKPQVLCSFDMWQGNIKIQWSNQVLGKLFSWPSYSGCKFCPANPDLLPDAISNIADKPLFQRLALQGALALTYVPGSKNGGAWQLGFDVLISFPGCTQWRHLCDISSNINQVTWATTSTSHPSSWVTKIQCPIQALNLHPLAMVEYGNSLTCHWAVIACGAHDLLNLYPKYLIKTINWWFDFNTLKTHLTSTSVKKFQVGGCKCQSCDAYKTTNSVKEAMWLNHGRFYTRYVLVKINTYLKILSMVFESMDLLKPID</sequence>
<gene>
    <name evidence="1" type="ORF">VP01_2194g2</name>
</gene>
<proteinExistence type="predicted"/>
<dbReference type="VEuPathDB" id="FungiDB:VP01_2194g2"/>
<dbReference type="EMBL" id="LAVV01007052">
    <property type="protein sequence ID" value="KNZ57284.1"/>
    <property type="molecule type" value="Genomic_DNA"/>
</dbReference>
<accession>A0A0L6V991</accession>
<organism evidence="1 2">
    <name type="scientific">Puccinia sorghi</name>
    <dbReference type="NCBI Taxonomy" id="27349"/>
    <lineage>
        <taxon>Eukaryota</taxon>
        <taxon>Fungi</taxon>
        <taxon>Dikarya</taxon>
        <taxon>Basidiomycota</taxon>
        <taxon>Pucciniomycotina</taxon>
        <taxon>Pucciniomycetes</taxon>
        <taxon>Pucciniales</taxon>
        <taxon>Pucciniaceae</taxon>
        <taxon>Puccinia</taxon>
    </lineage>
</organism>
<name>A0A0L6V991_9BASI</name>
<dbReference type="AlphaFoldDB" id="A0A0L6V991"/>